<dbReference type="Proteomes" id="UP000023351">
    <property type="component" value="Unassembled WGS sequence"/>
</dbReference>
<evidence type="ECO:0000313" key="1">
    <source>
        <dbReference type="EMBL" id="EUA70144.1"/>
    </source>
</evidence>
<sequence length="38" mass="4235">MFTVRIVRCARLLAALTCANGQQGVHFSTYQRFYAGAL</sequence>
<comment type="caution">
    <text evidence="1">The sequence shown here is derived from an EMBL/GenBank/DDBJ whole genome shotgun (WGS) entry which is preliminary data.</text>
</comment>
<name>X8DNZ7_9MYCO</name>
<organism evidence="1 2">
    <name type="scientific">Mycobacteroides abscessus subsp. bolletii 1513</name>
    <dbReference type="NCBI Taxonomy" id="1299321"/>
    <lineage>
        <taxon>Bacteria</taxon>
        <taxon>Bacillati</taxon>
        <taxon>Actinomycetota</taxon>
        <taxon>Actinomycetes</taxon>
        <taxon>Mycobacteriales</taxon>
        <taxon>Mycobacteriaceae</taxon>
        <taxon>Mycobacteroides</taxon>
        <taxon>Mycobacteroides abscessus</taxon>
    </lineage>
</organism>
<protein>
    <submittedName>
        <fullName evidence="1">Uncharacterized protein</fullName>
    </submittedName>
</protein>
<evidence type="ECO:0000313" key="2">
    <source>
        <dbReference type="Proteomes" id="UP000023351"/>
    </source>
</evidence>
<dbReference type="EMBL" id="JAOJ01000002">
    <property type="protein sequence ID" value="EUA70144.1"/>
    <property type="molecule type" value="Genomic_DNA"/>
</dbReference>
<reference evidence="1 2" key="1">
    <citation type="submission" date="2013-12" db="EMBL/GenBank/DDBJ databases">
        <authorList>
            <person name="Zelazny A."/>
            <person name="Olivier K."/>
            <person name="Holland S."/>
            <person name="Lenaerts A."/>
            <person name="Ordway D."/>
            <person name="DeGroote M.A."/>
            <person name="Parker T."/>
            <person name="Sizemore C."/>
            <person name="Tallon L.J."/>
            <person name="Sadzewicz L.K."/>
            <person name="Sengamalay N."/>
            <person name="Fraser C.M."/>
            <person name="Hine E."/>
            <person name="Shefchek K.A."/>
            <person name="Das S.P."/>
            <person name="Tettelin H."/>
        </authorList>
    </citation>
    <scope>NUCLEOTIDE SEQUENCE [LARGE SCALE GENOMIC DNA]</scope>
    <source>
        <strain evidence="1 2">1513</strain>
    </source>
</reference>
<dbReference type="AlphaFoldDB" id="X8DNZ7"/>
<accession>X8DNZ7</accession>
<dbReference type="PATRIC" id="fig|1299321.3.peg.2982"/>
<gene>
    <name evidence="1" type="ORF">I540_3069</name>
</gene>
<proteinExistence type="predicted"/>